<reference evidence="9" key="2">
    <citation type="submission" date="2025-09" db="UniProtKB">
        <authorList>
            <consortium name="Ensembl"/>
        </authorList>
    </citation>
    <scope>IDENTIFICATION</scope>
</reference>
<dbReference type="SUPFAM" id="SSF55797">
    <property type="entry name" value="PR-1-like"/>
    <property type="match status" value="1"/>
</dbReference>
<keyword evidence="2" id="KW-0528">Neurotoxin</keyword>
<organism evidence="9 10">
    <name type="scientific">Naja naja</name>
    <name type="common">Indian cobra</name>
    <dbReference type="NCBI Taxonomy" id="35670"/>
    <lineage>
        <taxon>Eukaryota</taxon>
        <taxon>Metazoa</taxon>
        <taxon>Chordata</taxon>
        <taxon>Craniata</taxon>
        <taxon>Vertebrata</taxon>
        <taxon>Euteleostomi</taxon>
        <taxon>Lepidosauria</taxon>
        <taxon>Squamata</taxon>
        <taxon>Bifurcata</taxon>
        <taxon>Unidentata</taxon>
        <taxon>Episquamata</taxon>
        <taxon>Toxicofera</taxon>
        <taxon>Serpentes</taxon>
        <taxon>Colubroidea</taxon>
        <taxon>Elapidae</taxon>
        <taxon>Elapinae</taxon>
        <taxon>Naja</taxon>
    </lineage>
</organism>
<dbReference type="GO" id="GO:0005576">
    <property type="term" value="C:extracellular region"/>
    <property type="evidence" value="ECO:0007669"/>
    <property type="project" value="InterPro"/>
</dbReference>
<dbReference type="Ensembl" id="ENSNNAT00000009209.1">
    <property type="protein sequence ID" value="ENSNNAP00000008782.1"/>
    <property type="gene ID" value="ENSNNAG00000005878.1"/>
</dbReference>
<proteinExistence type="inferred from homology"/>
<evidence type="ECO:0000256" key="5">
    <source>
        <dbReference type="ARBA" id="ARBA00023157"/>
    </source>
</evidence>
<evidence type="ECO:0000313" key="10">
    <source>
        <dbReference type="Proteomes" id="UP000694559"/>
    </source>
</evidence>
<dbReference type="OrthoDB" id="43654at2759"/>
<evidence type="ECO:0000256" key="1">
    <source>
        <dbReference type="ARBA" id="ARBA00009923"/>
    </source>
</evidence>
<reference evidence="9" key="1">
    <citation type="submission" date="2025-08" db="UniProtKB">
        <authorList>
            <consortium name="Ensembl"/>
        </authorList>
    </citation>
    <scope>IDENTIFICATION</scope>
</reference>
<evidence type="ECO:0000256" key="4">
    <source>
        <dbReference type="ARBA" id="ARBA00022872"/>
    </source>
</evidence>
<evidence type="ECO:0000313" key="9">
    <source>
        <dbReference type="Ensembl" id="ENSNNAP00000008782.1"/>
    </source>
</evidence>
<keyword evidence="6" id="KW-1133">Transmembrane helix</keyword>
<comment type="similarity">
    <text evidence="1">Belongs to the CRISP family.</text>
</comment>
<name>A0A8C6X4F2_NAJNA</name>
<feature type="domain" description="SCP" evidence="8">
    <location>
        <begin position="32"/>
        <end position="175"/>
    </location>
</feature>
<dbReference type="InterPro" id="IPR014044">
    <property type="entry name" value="CAP_dom"/>
</dbReference>
<dbReference type="AlphaFoldDB" id="A0A8C6X4F2"/>
<dbReference type="InterPro" id="IPR018244">
    <property type="entry name" value="Allrgn_V5/Tpx1_CS"/>
</dbReference>
<feature type="signal peptide" evidence="7">
    <location>
        <begin position="1"/>
        <end position="18"/>
    </location>
</feature>
<keyword evidence="5" id="KW-1015">Disulfide bond</keyword>
<dbReference type="PANTHER" id="PTHR10334">
    <property type="entry name" value="CYSTEINE-RICH SECRETORY PROTEIN-RELATED"/>
    <property type="match status" value="1"/>
</dbReference>
<dbReference type="GeneTree" id="ENSGT00940000166459"/>
<dbReference type="SMR" id="A0A8C6X4F2"/>
<dbReference type="Proteomes" id="UP000694559">
    <property type="component" value="Unplaced"/>
</dbReference>
<evidence type="ECO:0000256" key="2">
    <source>
        <dbReference type="ARBA" id="ARBA00022699"/>
    </source>
</evidence>
<keyword evidence="3" id="KW-0108">Calcium channel impairing toxin</keyword>
<keyword evidence="2" id="KW-0800">Toxin</keyword>
<dbReference type="PROSITE" id="PS01009">
    <property type="entry name" value="CRISP_1"/>
    <property type="match status" value="1"/>
</dbReference>
<dbReference type="SMART" id="SM00198">
    <property type="entry name" value="SCP"/>
    <property type="match status" value="1"/>
</dbReference>
<keyword evidence="7" id="KW-0732">Signal</keyword>
<keyword evidence="4" id="KW-0872">Ion channel impairing toxin</keyword>
<keyword evidence="6" id="KW-0472">Membrane</keyword>
<evidence type="ECO:0000259" key="8">
    <source>
        <dbReference type="SMART" id="SM00198"/>
    </source>
</evidence>
<dbReference type="Gene3D" id="3.40.33.10">
    <property type="entry name" value="CAP"/>
    <property type="match status" value="1"/>
</dbReference>
<dbReference type="PRINTS" id="PR00837">
    <property type="entry name" value="V5TPXLIKE"/>
</dbReference>
<feature type="transmembrane region" description="Helical" evidence="6">
    <location>
        <begin position="224"/>
        <end position="245"/>
    </location>
</feature>
<keyword evidence="10" id="KW-1185">Reference proteome</keyword>
<evidence type="ECO:0000256" key="6">
    <source>
        <dbReference type="SAM" id="Phobius"/>
    </source>
</evidence>
<dbReference type="InterPro" id="IPR001283">
    <property type="entry name" value="CRISP-related"/>
</dbReference>
<dbReference type="Pfam" id="PF00188">
    <property type="entry name" value="CAP"/>
    <property type="match status" value="1"/>
</dbReference>
<sequence length="302" mass="34167">MQLFAATIYLLNYLVCCCFYTQHTLPDIENAHFIEECVSVHNRFRSSVDPPATGTMILQRLLLAGQICQFNHNPDLKSPGKAHPNFTAVGENIWTGSIWYFNVTSALTNWYDEVQYYNYATQRCKDVCGHYTQMVWAKTYKVGCAVHFCPIVQGFGGSNAAHFICDYGPGGNYPTWPYKSGVTCSECYGEPCIDRLCASLRKPVISCNVSFRVPCNKTNKNSSLVSICTLHTIFSMIILCILSFYTNSCKSTVYSNGYHMYGNISHIAKNTTEQAVSFRLKNWKGIFPFSPQGRQVFIFYIN</sequence>
<dbReference type="InterPro" id="IPR035940">
    <property type="entry name" value="CAP_sf"/>
</dbReference>
<dbReference type="PRINTS" id="PR00838">
    <property type="entry name" value="V5ALLERGEN"/>
</dbReference>
<protein>
    <recommendedName>
        <fullName evidence="8">SCP domain-containing protein</fullName>
    </recommendedName>
</protein>
<accession>A0A8C6X4F2</accession>
<evidence type="ECO:0000256" key="3">
    <source>
        <dbReference type="ARBA" id="ARBA00022831"/>
    </source>
</evidence>
<dbReference type="InterPro" id="IPR002413">
    <property type="entry name" value="V5_allergen-like"/>
</dbReference>
<evidence type="ECO:0000256" key="7">
    <source>
        <dbReference type="SAM" id="SignalP"/>
    </source>
</evidence>
<dbReference type="GO" id="GO:0005246">
    <property type="term" value="F:calcium channel regulator activity"/>
    <property type="evidence" value="ECO:0007669"/>
    <property type="project" value="UniProtKB-KW"/>
</dbReference>
<feature type="chain" id="PRO_5034361755" description="SCP domain-containing protein" evidence="7">
    <location>
        <begin position="19"/>
        <end position="302"/>
    </location>
</feature>
<keyword evidence="6" id="KW-0812">Transmembrane</keyword>